<gene>
    <name evidence="5" type="ORF">Q5761_09940</name>
</gene>
<dbReference type="RefSeq" id="WP_318750477.1">
    <property type="nucleotide sequence ID" value="NZ_CP132508.1"/>
</dbReference>
<evidence type="ECO:0000313" key="5">
    <source>
        <dbReference type="EMBL" id="WPD18671.1"/>
    </source>
</evidence>
<dbReference type="InterPro" id="IPR014001">
    <property type="entry name" value="Helicase_ATP-bd"/>
</dbReference>
<evidence type="ECO:0000256" key="2">
    <source>
        <dbReference type="ARBA" id="ARBA00022840"/>
    </source>
</evidence>
<evidence type="ECO:0000256" key="1">
    <source>
        <dbReference type="ARBA" id="ARBA00022741"/>
    </source>
</evidence>
<sequence length="916" mass="102069">MEQGDSAPLLHLLQQHGFRVVYRTRRPGRTQEVFPFDRLGLTEATCRFLAARAPQGLYLHQVEGITRSRRGADVGVTARTASGKTLVFQAVAVEHQARDPRARILAVYPLKALAREQEARWRQAFQAAGLDPATVARIDGDTHAAERLQQLRRATVLLATPDILHAWLVPNVGDNTVWSFLTTLRLVVVDEVHVYTGVFGSNAAMLFRRLEHVCALGERRYHYLAASATVRDPHQHFRALFGRPFDVIDDTFDTSGQHELDLILVETSATEDLMSRLSAFLAGIVRSTDHRFIAFVDSRKQTELLATIIKRERAGARGGDGSGEASVDGILEDGGDGTGSLGVVEPSADRRKGRRGHEWTALDVLPYRAGLEEEDRALIEQRLATGNLRGIISTSALELGIDVPHLDVGVLVGVPHSATSLQQRMGRIGRHGPGTVIIVNNRDFNSEMVFRHPETILNLPPAESALYLENQRIQYIHAMCLARPGGEHDQAAIRAGRTEDGADFSSPVDWPEGFLELCRRERVGATPPNLQPMKVEAGDTPHAVFPLRDVDAQFHIELHVGWEREDLGSISHGQLMREAYPGAIYYYLTQPYRVTQVHRTRRVVKVRREHRHYTTRPLGPISIVRPYLQPGEVYRAKRWGELVLLETQVQIQEKVEGYRERRGSTEITERYPLPLEKGYFRQPAFTRYYYTTGVVLFHPGLQDDVELTRLAQRIYDAFLLILPFERQDIDYAAGQLGGTPPRPLYPGARFIAIYDQTYGSLRLSGRLAEPEVVRQVLAKAAESVDVSGGLSRTSAAWLEEARRMAETHVPVDVPELLTPEAALTQEPSDDHVVEVILPGSVGLDAMRNHEEFFVEAVVFNAVAGTLCYRGRHASTPAGDPTLITLVPVTNLIPIHGESRLGLYNLMDGTITPRSSS</sequence>
<dbReference type="InterPro" id="IPR027417">
    <property type="entry name" value="P-loop_NTPase"/>
</dbReference>
<reference evidence="5 6" key="1">
    <citation type="submission" date="2023-08" db="EMBL/GenBank/DDBJ databases">
        <title>Genome sequence of Thermaerobacter compostii strain Ins1, a spore-forming filamentous bacterium isolated from a deep geothermal reservoir.</title>
        <authorList>
            <person name="Bregnard D."/>
            <person name="Gonzalez D."/>
            <person name="Junier P."/>
        </authorList>
    </citation>
    <scope>NUCLEOTIDE SEQUENCE [LARGE SCALE GENOMIC DNA]</scope>
    <source>
        <strain evidence="5 6">Ins1</strain>
    </source>
</reference>
<keyword evidence="2" id="KW-0067">ATP-binding</keyword>
<evidence type="ECO:0000259" key="4">
    <source>
        <dbReference type="PROSITE" id="PS51194"/>
    </source>
</evidence>
<dbReference type="InterPro" id="IPR011545">
    <property type="entry name" value="DEAD/DEAH_box_helicase_dom"/>
</dbReference>
<dbReference type="InterPro" id="IPR001650">
    <property type="entry name" value="Helicase_C-like"/>
</dbReference>
<dbReference type="PROSITE" id="PS51192">
    <property type="entry name" value="HELICASE_ATP_BIND_1"/>
    <property type="match status" value="1"/>
</dbReference>
<feature type="domain" description="Helicase ATP-binding" evidence="3">
    <location>
        <begin position="65"/>
        <end position="248"/>
    </location>
</feature>
<organism evidence="5 6">
    <name type="scientific">Thermaerobacter composti</name>
    <dbReference type="NCBI Taxonomy" id="554949"/>
    <lineage>
        <taxon>Bacteria</taxon>
        <taxon>Bacillati</taxon>
        <taxon>Bacillota</taxon>
        <taxon>Clostridia</taxon>
        <taxon>Eubacteriales</taxon>
        <taxon>Clostridiales Family XVII. Incertae Sedis</taxon>
        <taxon>Thermaerobacter</taxon>
    </lineage>
</organism>
<dbReference type="EMBL" id="CP132508">
    <property type="protein sequence ID" value="WPD18671.1"/>
    <property type="molecule type" value="Genomic_DNA"/>
</dbReference>
<proteinExistence type="predicted"/>
<evidence type="ECO:0000313" key="6">
    <source>
        <dbReference type="Proteomes" id="UP001304683"/>
    </source>
</evidence>
<name>A0ABZ0QMG9_9FIRM</name>
<keyword evidence="1" id="KW-0547">Nucleotide-binding</keyword>
<dbReference type="PROSITE" id="PS51194">
    <property type="entry name" value="HELICASE_CTER"/>
    <property type="match status" value="1"/>
</dbReference>
<keyword evidence="5" id="KW-0378">Hydrolase</keyword>
<dbReference type="SMART" id="SM00490">
    <property type="entry name" value="HELICc"/>
    <property type="match status" value="1"/>
</dbReference>
<dbReference type="Proteomes" id="UP001304683">
    <property type="component" value="Chromosome"/>
</dbReference>
<accession>A0ABZ0QMG9</accession>
<dbReference type="GO" id="GO:0004386">
    <property type="term" value="F:helicase activity"/>
    <property type="evidence" value="ECO:0007669"/>
    <property type="project" value="UniProtKB-KW"/>
</dbReference>
<keyword evidence="6" id="KW-1185">Reference proteome</keyword>
<keyword evidence="5" id="KW-0347">Helicase</keyword>
<dbReference type="SMART" id="SM00487">
    <property type="entry name" value="DEXDc"/>
    <property type="match status" value="1"/>
</dbReference>
<dbReference type="PANTHER" id="PTHR47957">
    <property type="entry name" value="ATP-DEPENDENT HELICASE HRQ1"/>
    <property type="match status" value="1"/>
</dbReference>
<dbReference type="SUPFAM" id="SSF52540">
    <property type="entry name" value="P-loop containing nucleoside triphosphate hydrolases"/>
    <property type="match status" value="1"/>
</dbReference>
<protein>
    <submittedName>
        <fullName evidence="5">DEAD/DEAH box helicase</fullName>
    </submittedName>
</protein>
<evidence type="ECO:0000259" key="3">
    <source>
        <dbReference type="PROSITE" id="PS51192"/>
    </source>
</evidence>
<dbReference type="Pfam" id="PF00271">
    <property type="entry name" value="Helicase_C"/>
    <property type="match status" value="1"/>
</dbReference>
<dbReference type="Pfam" id="PF00270">
    <property type="entry name" value="DEAD"/>
    <property type="match status" value="1"/>
</dbReference>
<feature type="domain" description="Helicase C-terminal" evidence="4">
    <location>
        <begin position="276"/>
        <end position="472"/>
    </location>
</feature>
<dbReference type="Gene3D" id="3.40.50.300">
    <property type="entry name" value="P-loop containing nucleotide triphosphate hydrolases"/>
    <property type="match status" value="2"/>
</dbReference>
<dbReference type="PANTHER" id="PTHR47957:SF3">
    <property type="entry name" value="ATP-DEPENDENT HELICASE HRQ1"/>
    <property type="match status" value="1"/>
</dbReference>